<dbReference type="CDD" id="cd05795">
    <property type="entry name" value="Ribosomal_P0_L10e"/>
    <property type="match status" value="1"/>
</dbReference>
<keyword evidence="3 6" id="KW-0694">RNA-binding</keyword>
<dbReference type="Gene3D" id="3.90.105.20">
    <property type="match status" value="1"/>
</dbReference>
<evidence type="ECO:0000256" key="7">
    <source>
        <dbReference type="SAM" id="MobiDB-lite"/>
    </source>
</evidence>
<protein>
    <recommendedName>
        <fullName evidence="6">Large ribosomal subunit protein uL10</fullName>
    </recommendedName>
    <alternativeName>
        <fullName evidence="6">Acidic ribosomal protein P0 homolog</fullName>
    </alternativeName>
</protein>
<feature type="region of interest" description="Disordered" evidence="7">
    <location>
        <begin position="295"/>
        <end position="332"/>
    </location>
</feature>
<dbReference type="InterPro" id="IPR043164">
    <property type="entry name" value="Ribosomal_uL10-like_insert_sf"/>
</dbReference>
<evidence type="ECO:0000256" key="3">
    <source>
        <dbReference type="ARBA" id="ARBA00022884"/>
    </source>
</evidence>
<accession>A0A8J8PEF3</accession>
<dbReference type="InterPro" id="IPR050323">
    <property type="entry name" value="Ribosomal_protein_uL10"/>
</dbReference>
<comment type="caution">
    <text evidence="9">The sequence shown here is derived from an EMBL/GenBank/DDBJ whole genome shotgun (WGS) entry which is preliminary data.</text>
</comment>
<dbReference type="InterPro" id="IPR022909">
    <property type="entry name" value="Ribosomal_uL10_arc"/>
</dbReference>
<dbReference type="Gene3D" id="6.10.140.760">
    <property type="match status" value="1"/>
</dbReference>
<sequence length="332" mass="35767">MAHVASWKKEKVKELADMMVNGQVVAIVDVHGIPSPQMQAIRSNMRENSSMVMTRNNLMLLALDEAAKQKPGLEKLKEQVHGQCAIVATPMNPFKLFRSMEKTKTPAPAKPGDIAPEDIEIKAGDTPFKPGPIVGELQKAGIPAAIEGGKIVIRKDKVLVKQGEAVPEDLAKLLPKLEILPMIVGLDLRAAYEEGVIYDKTVLDVPPDHYINLLATGAHNAFALGISIVYPTEETIKPLIAKAYREALSLSVEAAIPTKENVKILLAKANVGMLAIASRVPELGDERLTQQLAANAAPAAVEETKAEEKKDDEEKSNSEEGASFAGFGGLFD</sequence>
<dbReference type="GeneID" id="41322462"/>
<dbReference type="HAMAP" id="MF_00280">
    <property type="entry name" value="Ribosomal_uL10_arch"/>
    <property type="match status" value="1"/>
</dbReference>
<dbReference type="SUPFAM" id="SSF160369">
    <property type="entry name" value="Ribosomal protein L10-like"/>
    <property type="match status" value="1"/>
</dbReference>
<dbReference type="OMA" id="DMNPFKL"/>
<comment type="similarity">
    <text evidence="1 6">Belongs to the universal ribosomal protein uL10 family.</text>
</comment>
<dbReference type="GO" id="GO:0000027">
    <property type="term" value="P:ribosomal large subunit assembly"/>
    <property type="evidence" value="ECO:0007669"/>
    <property type="project" value="TreeGrafter"/>
</dbReference>
<dbReference type="GO" id="GO:0002181">
    <property type="term" value="P:cytoplasmic translation"/>
    <property type="evidence" value="ECO:0007669"/>
    <property type="project" value="TreeGrafter"/>
</dbReference>
<name>A0A8J8PEF3_9ARCH</name>
<dbReference type="InterPro" id="IPR040637">
    <property type="entry name" value="Ribosomal_uL10-like_insert"/>
</dbReference>
<evidence type="ECO:0000313" key="10">
    <source>
        <dbReference type="Proteomes" id="UP000752814"/>
    </source>
</evidence>
<proteinExistence type="inferred from homology"/>
<comment type="function">
    <text evidence="6">Forms part of the ribosomal stalk, playing a central role in the interaction of the ribosome with GTP-bound translation factors.</text>
</comment>
<reference evidence="9" key="1">
    <citation type="submission" date="2016-03" db="EMBL/GenBank/DDBJ databases">
        <authorList>
            <person name="Borrel G."/>
            <person name="Mccann A."/>
            <person name="O'Toole P.W."/>
        </authorList>
    </citation>
    <scope>NUCLEOTIDE SEQUENCE</scope>
    <source>
        <strain evidence="9">183</strain>
    </source>
</reference>
<dbReference type="PANTHER" id="PTHR45699:SF3">
    <property type="entry name" value="LARGE RIBOSOMAL SUBUNIT PROTEIN UL10"/>
    <property type="match status" value="1"/>
</dbReference>
<gene>
    <name evidence="6" type="primary">rpl10</name>
    <name evidence="6" type="synonym">rplP0</name>
    <name evidence="9" type="ORF">A3207_05545</name>
</gene>
<dbReference type="GO" id="GO:0022625">
    <property type="term" value="C:cytosolic large ribosomal subunit"/>
    <property type="evidence" value="ECO:0007669"/>
    <property type="project" value="TreeGrafter"/>
</dbReference>
<keyword evidence="2 6" id="KW-0699">rRNA-binding</keyword>
<dbReference type="EMBL" id="LVVT01000002">
    <property type="protein sequence ID" value="TQS84303.1"/>
    <property type="molecule type" value="Genomic_DNA"/>
</dbReference>
<dbReference type="Proteomes" id="UP000752814">
    <property type="component" value="Unassembled WGS sequence"/>
</dbReference>
<dbReference type="InterPro" id="IPR043141">
    <property type="entry name" value="Ribosomal_uL10-like_sf"/>
</dbReference>
<evidence type="ECO:0000256" key="2">
    <source>
        <dbReference type="ARBA" id="ARBA00022730"/>
    </source>
</evidence>
<dbReference type="Gene3D" id="3.30.70.1730">
    <property type="match status" value="1"/>
</dbReference>
<dbReference type="InterPro" id="IPR001790">
    <property type="entry name" value="Ribosomal_uL10"/>
</dbReference>
<evidence type="ECO:0000256" key="6">
    <source>
        <dbReference type="HAMAP-Rule" id="MF_00280"/>
    </source>
</evidence>
<evidence type="ECO:0000313" key="9">
    <source>
        <dbReference type="EMBL" id="TQS84303.1"/>
    </source>
</evidence>
<dbReference type="RefSeq" id="WP_020447958.1">
    <property type="nucleotide sequence ID" value="NZ_CAYAYA010000019.1"/>
</dbReference>
<keyword evidence="5 6" id="KW-0687">Ribonucleoprotein</keyword>
<dbReference type="PANTHER" id="PTHR45699">
    <property type="entry name" value="60S ACIDIC RIBOSOMAL PROTEIN P0"/>
    <property type="match status" value="1"/>
</dbReference>
<dbReference type="GO" id="GO:0003735">
    <property type="term" value="F:structural constituent of ribosome"/>
    <property type="evidence" value="ECO:0007669"/>
    <property type="project" value="TreeGrafter"/>
</dbReference>
<evidence type="ECO:0000259" key="8">
    <source>
        <dbReference type="Pfam" id="PF17777"/>
    </source>
</evidence>
<feature type="compositionally biased region" description="Basic and acidic residues" evidence="7">
    <location>
        <begin position="302"/>
        <end position="318"/>
    </location>
</feature>
<evidence type="ECO:0000256" key="5">
    <source>
        <dbReference type="ARBA" id="ARBA00023274"/>
    </source>
</evidence>
<dbReference type="GO" id="GO:0070180">
    <property type="term" value="F:large ribosomal subunit rRNA binding"/>
    <property type="evidence" value="ECO:0007669"/>
    <property type="project" value="UniProtKB-UniRule"/>
</dbReference>
<organism evidence="9 10">
    <name type="scientific">Candidatus Methanomassiliicoccus intestinalis</name>
    <dbReference type="NCBI Taxonomy" id="1406512"/>
    <lineage>
        <taxon>Archaea</taxon>
        <taxon>Methanobacteriati</taxon>
        <taxon>Thermoplasmatota</taxon>
        <taxon>Thermoplasmata</taxon>
        <taxon>Methanomassiliicoccales</taxon>
        <taxon>Methanomassiliicoccaceae</taxon>
        <taxon>Methanomassiliicoccus</taxon>
    </lineage>
</organism>
<keyword evidence="4 6" id="KW-0689">Ribosomal protein</keyword>
<dbReference type="Pfam" id="PF17777">
    <property type="entry name" value="RL10P_insert"/>
    <property type="match status" value="1"/>
</dbReference>
<evidence type="ECO:0000256" key="4">
    <source>
        <dbReference type="ARBA" id="ARBA00022980"/>
    </source>
</evidence>
<comment type="subunit">
    <text evidence="6">Part of the 50S ribosomal subunit. Forms part of the ribosomal stalk which helps the ribosome interact with GTP-bound translation factors. Forms a heptameric L10(L12)2(L12)2(L12)2 complex, where L10 forms an elongated spine to which the L12 dimers bind in a sequential fashion.</text>
</comment>
<dbReference type="NCBIfam" id="NF003098">
    <property type="entry name" value="PRK04019.1-5"/>
    <property type="match status" value="1"/>
</dbReference>
<dbReference type="AlphaFoldDB" id="A0A8J8PEF3"/>
<feature type="domain" description="Large ribosomal subunit protein uL10-like insertion" evidence="8">
    <location>
        <begin position="109"/>
        <end position="179"/>
    </location>
</feature>
<evidence type="ECO:0000256" key="1">
    <source>
        <dbReference type="ARBA" id="ARBA00008889"/>
    </source>
</evidence>
<dbReference type="Pfam" id="PF00466">
    <property type="entry name" value="Ribosomal_L10"/>
    <property type="match status" value="1"/>
</dbReference>